<gene>
    <name evidence="5" type="ORF">CISG_03992</name>
</gene>
<dbReference type="Pfam" id="PF11894">
    <property type="entry name" value="Nup192"/>
    <property type="match status" value="1"/>
</dbReference>
<organism evidence="5 6">
    <name type="scientific">Coccidioides immitis RMSCC 3703</name>
    <dbReference type="NCBI Taxonomy" id="454286"/>
    <lineage>
        <taxon>Eukaryota</taxon>
        <taxon>Fungi</taxon>
        <taxon>Dikarya</taxon>
        <taxon>Ascomycota</taxon>
        <taxon>Pezizomycotina</taxon>
        <taxon>Eurotiomycetes</taxon>
        <taxon>Eurotiomycetidae</taxon>
        <taxon>Onygenales</taxon>
        <taxon>Onygenaceae</taxon>
        <taxon>Coccidioides</taxon>
    </lineage>
</organism>
<evidence type="ECO:0000256" key="1">
    <source>
        <dbReference type="ARBA" id="ARBA00004123"/>
    </source>
</evidence>
<proteinExistence type="inferred from homology"/>
<dbReference type="GO" id="GO:0017056">
    <property type="term" value="F:structural constituent of nuclear pore"/>
    <property type="evidence" value="ECO:0007669"/>
    <property type="project" value="TreeGrafter"/>
</dbReference>
<dbReference type="STRING" id="454286.A0A0J8QS48"/>
<comment type="similarity">
    <text evidence="2">Belongs to the NUP186/NUP192/NUP205 family.</text>
</comment>
<evidence type="ECO:0000256" key="3">
    <source>
        <dbReference type="ARBA" id="ARBA00022448"/>
    </source>
</evidence>
<keyword evidence="3" id="KW-0813">Transport</keyword>
<dbReference type="Proteomes" id="UP000054559">
    <property type="component" value="Unassembled WGS sequence"/>
</dbReference>
<dbReference type="GO" id="GO:0006999">
    <property type="term" value="P:nuclear pore organization"/>
    <property type="evidence" value="ECO:0007669"/>
    <property type="project" value="TreeGrafter"/>
</dbReference>
<dbReference type="OrthoDB" id="2019644at2759"/>
<dbReference type="GO" id="GO:0044611">
    <property type="term" value="C:nuclear pore inner ring"/>
    <property type="evidence" value="ECO:0007669"/>
    <property type="project" value="TreeGrafter"/>
</dbReference>
<keyword evidence="4" id="KW-0539">Nucleus</keyword>
<evidence type="ECO:0008006" key="7">
    <source>
        <dbReference type="Google" id="ProtNLM"/>
    </source>
</evidence>
<evidence type="ECO:0000256" key="2">
    <source>
        <dbReference type="ARBA" id="ARBA00005892"/>
    </source>
</evidence>
<dbReference type="PANTHER" id="PTHR31344">
    <property type="entry name" value="NUCLEAR PORE COMPLEX PROTEIN NUP205"/>
    <property type="match status" value="1"/>
</dbReference>
<dbReference type="PANTHER" id="PTHR31344:SF0">
    <property type="entry name" value="NUCLEAR PORE COMPLEX PROTEIN NUP205"/>
    <property type="match status" value="1"/>
</dbReference>
<evidence type="ECO:0000313" key="6">
    <source>
        <dbReference type="Proteomes" id="UP000054559"/>
    </source>
</evidence>
<dbReference type="InterPro" id="IPR021827">
    <property type="entry name" value="Nup186/Nup192/Nup205"/>
</dbReference>
<evidence type="ECO:0000256" key="4">
    <source>
        <dbReference type="ARBA" id="ARBA00023242"/>
    </source>
</evidence>
<reference evidence="6" key="1">
    <citation type="journal article" date="2010" name="Genome Res.">
        <title>Population genomic sequencing of Coccidioides fungi reveals recent hybridization and transposon control.</title>
        <authorList>
            <person name="Neafsey D.E."/>
            <person name="Barker B.M."/>
            <person name="Sharpton T.J."/>
            <person name="Stajich J.E."/>
            <person name="Park D.J."/>
            <person name="Whiston E."/>
            <person name="Hung C.-Y."/>
            <person name="McMahan C."/>
            <person name="White J."/>
            <person name="Sykes S."/>
            <person name="Heiman D."/>
            <person name="Young S."/>
            <person name="Zeng Q."/>
            <person name="Abouelleil A."/>
            <person name="Aftuck L."/>
            <person name="Bessette D."/>
            <person name="Brown A."/>
            <person name="FitzGerald M."/>
            <person name="Lui A."/>
            <person name="Macdonald J.P."/>
            <person name="Priest M."/>
            <person name="Orbach M.J."/>
            <person name="Galgiani J.N."/>
            <person name="Kirkland T.N."/>
            <person name="Cole G.T."/>
            <person name="Birren B.W."/>
            <person name="Henn M.R."/>
            <person name="Taylor J.W."/>
            <person name="Rounsley S.D."/>
        </authorList>
    </citation>
    <scope>NUCLEOTIDE SEQUENCE [LARGE SCALE GENOMIC DNA]</scope>
    <source>
        <strain evidence="6">RMSCC 3703</strain>
    </source>
</reference>
<evidence type="ECO:0000313" key="5">
    <source>
        <dbReference type="EMBL" id="KMU74063.1"/>
    </source>
</evidence>
<sequence>MDGDPALDGLRGLYQDLSALSRNALPNVDRLVLELQATVGDFRKLLDKDPKKNESRQAVLSGKITLENLEYSLNDDFQQAVLQVADALDIDEIQAAAYYLQAQLDSVKLDRSPVMVAIIRFHERRAFLLECLRLILRESFEIEREDTRALMQDIVAMILEIQNGPLRNGSLYARKCMDSMGDIERWLVLLGEQIQKASIVGQAQASDVLEVIEYQRHSLGRQHESLGAILSYLFKGTFTSSEDFRKLLEKLKKNERFDMLLIHYIPALISAISQYGSSEGQGPLREARSLHLAITGNKESTSCALPKFHAALVVLWLAEYAGWNFDSGPASPLQGINPGDELAALTQMFMAALEDGGLEFILLVCSGITSEEWVAPARNELVGLLLKDAASLTVEPDAPSPYFRDLLMEGLETFTESLIANMPDAIRQLRSEEDLQRLDQMTALREATNTSLHRGLVEPRMHLESLLVIIAFTFDHRDEAAQEFWADTDSNLYGFLQWVSKRQTVPRVSAFCEMLCSLSGGEENSASAHRFLLDEDASSSKFRRSTSMNWDQMFAELQLYATRVTERPSAAQPSILRNRKPESVDIDEPESPVMLTCYLRLISHLCKENGQIRDWILQHPTANLSNTLLTLCAAPIPHHLRAAIFVTLRCLMIQRTAVHGNEMWALIDQWISGSGASPLSLTKLPALSSSPALNERHAFQRIMESFDQTNAFVELLTILVSPTVDLPGSHICLHFPESLGSSYRMPGIEPYIDFVMGQALANKSTVLDGKEARLLQWNCLSFAATCIESFNENLVSLVNQTTISANTTVGSVPLPTYLRLHPFSRVMEWMFNEDVLRALFSCSHQDIGDVANASSDSMLLCSLIRSIEVMNLILDHQATFFDIVRPFIRSFPQQGMSTMANASLASFEDSMMDNLSLISDLCLYCGTGHPQLTLVSLALLEKLSASRKLNRPTATFSQWQTSNQIVELLNTNVDADRIARSLAAQMASDIRELENGPEASGYLIKLGLVQLLDRCLKAIPNKPTVAHVLLGFRCVGSSLDVAPGSLFDNGLSLLHAISDFVRTYPDGNQGMITSWMVHLKRLAFQVLQYLWTSPLSSPLILPQLRANRLLANILISQPVIGPDLLWDEFRITVPEFWFTESAVALSEFLVYRSIIFDYATTEIRAVFNKSSPSFQKDILSTLLGASVAEDGQTISHSSIFDLFDFADLDIDWAYAFPDLKFFRDVDVSLCTTPQQDGHPVLYDLPSVESLLQLAKDHLVSAGQVNAQEEDQISSERDKLLLFLRATNQSRQVRYNRLVALRSWVELVITVLITCDMEPARMVTLILHTLQAILPKLESSFAGNAAEAIELARLAETLVEKLDTVSTNSTEDVIDERLHHLFQACIRGIPNILEETVLRETFYHICSRYLTRITQRSTAKARFGPRAQQVIKSTGSGLVDTICDDAYSGDEGCRVSALILLNLLSVLDEQQSSSILVTLISQSNYLSMFLGVIRAMASEFRNTQAAQTAQLLLFYEALLSLLQQLSQTKMGAIRLLDAGLFQAVKESQIFAADPDIGLDIDNPDALRKYYDLLLSVLRVIVSTVFTRGLHNNQIVEQTRNFLSENRQSMVGIFKRYAKIGGLEGVGTQESLEELVKSYAALIAAVDFLEFEEEQSEQPAGRKLFS</sequence>
<accession>A0A0J8QS48</accession>
<protein>
    <recommendedName>
        <fullName evidence="7">Nuclear pore complex subunit Nup192</fullName>
    </recommendedName>
</protein>
<comment type="subcellular location">
    <subcellularLocation>
        <location evidence="1">Nucleus</location>
    </subcellularLocation>
</comment>
<dbReference type="EMBL" id="DS268133">
    <property type="protein sequence ID" value="KMU74063.1"/>
    <property type="molecule type" value="Genomic_DNA"/>
</dbReference>
<name>A0A0J8QS48_COCIT</name>